<comment type="caution">
    <text evidence="15">The sequence shown here is derived from an EMBL/GenBank/DDBJ whole genome shotgun (WGS) entry which is preliminary data.</text>
</comment>
<dbReference type="Pfam" id="PF02931">
    <property type="entry name" value="Neur_chan_LBD"/>
    <property type="match status" value="1"/>
</dbReference>
<evidence type="ECO:0000256" key="12">
    <source>
        <dbReference type="SAM" id="MobiDB-lite"/>
    </source>
</evidence>
<comment type="similarity">
    <text evidence="11">Belongs to the ligand-gated ion channel (TC 1.A.9) family.</text>
</comment>
<dbReference type="SUPFAM" id="SSF90112">
    <property type="entry name" value="Neurotransmitter-gated ion-channel transmembrane pore"/>
    <property type="match status" value="1"/>
</dbReference>
<reference evidence="15" key="1">
    <citation type="journal article" date="2021" name="Genome Biol. Evol.">
        <title>A High-Quality Reference Genome for a Parasitic Bivalve with Doubly Uniparental Inheritance (Bivalvia: Unionida).</title>
        <authorList>
            <person name="Smith C.H."/>
        </authorList>
    </citation>
    <scope>NUCLEOTIDE SEQUENCE</scope>
    <source>
        <strain evidence="15">CHS0354</strain>
    </source>
</reference>
<proteinExistence type="inferred from homology"/>
<evidence type="ECO:0000256" key="4">
    <source>
        <dbReference type="ARBA" id="ARBA00022475"/>
    </source>
</evidence>
<feature type="signal peptide" evidence="11">
    <location>
        <begin position="1"/>
        <end position="22"/>
    </location>
</feature>
<evidence type="ECO:0000259" key="14">
    <source>
        <dbReference type="Pfam" id="PF02932"/>
    </source>
</evidence>
<dbReference type="PANTHER" id="PTHR18945">
    <property type="entry name" value="NEUROTRANSMITTER GATED ION CHANNEL"/>
    <property type="match status" value="1"/>
</dbReference>
<dbReference type="InterPro" id="IPR006028">
    <property type="entry name" value="GABAA/Glycine_rcpt"/>
</dbReference>
<dbReference type="GO" id="GO:0004888">
    <property type="term" value="F:transmembrane signaling receptor activity"/>
    <property type="evidence" value="ECO:0007669"/>
    <property type="project" value="InterPro"/>
</dbReference>
<dbReference type="Pfam" id="PF02932">
    <property type="entry name" value="Neur_chan_memb"/>
    <property type="match status" value="1"/>
</dbReference>
<keyword evidence="6 11" id="KW-0732">Signal</keyword>
<feature type="transmembrane region" description="Helical" evidence="11">
    <location>
        <begin position="312"/>
        <end position="334"/>
    </location>
</feature>
<dbReference type="CDD" id="cd18991">
    <property type="entry name" value="LGIC_ECD_GlyR"/>
    <property type="match status" value="1"/>
</dbReference>
<dbReference type="InterPro" id="IPR036734">
    <property type="entry name" value="Neur_chan_lig-bd_sf"/>
</dbReference>
<keyword evidence="8 11" id="KW-0406">Ion transport</keyword>
<dbReference type="InterPro" id="IPR006201">
    <property type="entry name" value="Neur_channel"/>
</dbReference>
<dbReference type="AlphaFoldDB" id="A0AAE0W528"/>
<keyword evidence="7 11" id="KW-1133">Transmembrane helix</keyword>
<evidence type="ECO:0000256" key="2">
    <source>
        <dbReference type="ARBA" id="ARBA00004236"/>
    </source>
</evidence>
<feature type="compositionally biased region" description="Basic and acidic residues" evidence="12">
    <location>
        <begin position="360"/>
        <end position="379"/>
    </location>
</feature>
<feature type="region of interest" description="Disordered" evidence="12">
    <location>
        <begin position="360"/>
        <end position="383"/>
    </location>
</feature>
<dbReference type="GO" id="GO:0005230">
    <property type="term" value="F:extracellular ligand-gated monoatomic ion channel activity"/>
    <property type="evidence" value="ECO:0007669"/>
    <property type="project" value="InterPro"/>
</dbReference>
<feature type="chain" id="PRO_5041770295" evidence="11">
    <location>
        <begin position="23"/>
        <end position="433"/>
    </location>
</feature>
<dbReference type="InterPro" id="IPR006029">
    <property type="entry name" value="Neurotrans-gated_channel_TM"/>
</dbReference>
<evidence type="ECO:0000256" key="11">
    <source>
        <dbReference type="RuleBase" id="RU000687"/>
    </source>
</evidence>
<feature type="domain" description="Neurotransmitter-gated ion-channel ligand-binding" evidence="13">
    <location>
        <begin position="43"/>
        <end position="246"/>
    </location>
</feature>
<evidence type="ECO:0000256" key="6">
    <source>
        <dbReference type="ARBA" id="ARBA00022729"/>
    </source>
</evidence>
<keyword evidence="5 11" id="KW-0812">Transmembrane</keyword>
<dbReference type="InterPro" id="IPR038050">
    <property type="entry name" value="Neuro_actylchol_rec"/>
</dbReference>
<keyword evidence="9 11" id="KW-0472">Membrane</keyword>
<keyword evidence="16" id="KW-1185">Reference proteome</keyword>
<reference evidence="15" key="2">
    <citation type="journal article" date="2021" name="Genome Biol. Evol.">
        <title>Developing a high-quality reference genome for a parasitic bivalve with doubly uniparental inheritance (Bivalvia: Unionida).</title>
        <authorList>
            <person name="Smith C.H."/>
        </authorList>
    </citation>
    <scope>NUCLEOTIDE SEQUENCE</scope>
    <source>
        <strain evidence="15">CHS0354</strain>
        <tissue evidence="15">Mantle</tissue>
    </source>
</reference>
<evidence type="ECO:0000256" key="8">
    <source>
        <dbReference type="ARBA" id="ARBA00023065"/>
    </source>
</evidence>
<evidence type="ECO:0000256" key="3">
    <source>
        <dbReference type="ARBA" id="ARBA00022448"/>
    </source>
</evidence>
<dbReference type="Gene3D" id="2.70.170.10">
    <property type="entry name" value="Neurotransmitter-gated ion-channel ligand-binding domain"/>
    <property type="match status" value="1"/>
</dbReference>
<evidence type="ECO:0000313" key="16">
    <source>
        <dbReference type="Proteomes" id="UP001195483"/>
    </source>
</evidence>
<dbReference type="CDD" id="cd19049">
    <property type="entry name" value="LGIC_TM_anion"/>
    <property type="match status" value="1"/>
</dbReference>
<organism evidence="15 16">
    <name type="scientific">Potamilus streckersoni</name>
    <dbReference type="NCBI Taxonomy" id="2493646"/>
    <lineage>
        <taxon>Eukaryota</taxon>
        <taxon>Metazoa</taxon>
        <taxon>Spiralia</taxon>
        <taxon>Lophotrochozoa</taxon>
        <taxon>Mollusca</taxon>
        <taxon>Bivalvia</taxon>
        <taxon>Autobranchia</taxon>
        <taxon>Heteroconchia</taxon>
        <taxon>Palaeoheterodonta</taxon>
        <taxon>Unionida</taxon>
        <taxon>Unionoidea</taxon>
        <taxon>Unionidae</taxon>
        <taxon>Ambleminae</taxon>
        <taxon>Lampsilini</taxon>
        <taxon>Potamilus</taxon>
    </lineage>
</organism>
<dbReference type="GO" id="GO:0005886">
    <property type="term" value="C:plasma membrane"/>
    <property type="evidence" value="ECO:0007669"/>
    <property type="project" value="UniProtKB-SubCell"/>
</dbReference>
<dbReference type="InterPro" id="IPR006202">
    <property type="entry name" value="Neur_chan_lig-bd"/>
</dbReference>
<name>A0AAE0W528_9BIVA</name>
<sequence>MAIYSVTVIYLQLFIIMVSSQGQIKDFTRTEFIEIITNKNAEFKVPPNYDIEEPTVVECEILVDSFDSISEANMDFTVTVFLHLSWPDTRFTRIYPKIDNDLYIEIDSKNLDKLWIPDLYFPNEKKAYYHDVFMPNKMLRIYRGGNVTYSTRLTLTLTCNMNLRNYPFDRQSCAIEMESFSYNEHNIILMWANRTEFRSAVELVGENKESLPQFEVKDIILDEFFRRHSGSGNHSCVAAKFVLERNLGYYIVQMYIPSILVVMLSWISFWLNANSVPGRISLGVLTVLTMTTQSSSVNASLPRVSYTKAIDIWMSTCLIFVFFALIEFAMVNFLTRMEMNKGVKIKNVFQIPADPEKSMPTKEALVKDKDEKEGEESRPRSPRKKITSGVLLGMHVDVASRILFPTLFIIFNIVYWSYFYAQMESQGIPARGE</sequence>
<feature type="transmembrane region" description="Helical" evidence="11">
    <location>
        <begin position="402"/>
        <end position="421"/>
    </location>
</feature>
<dbReference type="NCBIfam" id="TIGR00860">
    <property type="entry name" value="LIC"/>
    <property type="match status" value="1"/>
</dbReference>
<evidence type="ECO:0000313" key="15">
    <source>
        <dbReference type="EMBL" id="KAK3600525.1"/>
    </source>
</evidence>
<gene>
    <name evidence="15" type="ORF">CHS0354_028725</name>
</gene>
<comment type="subcellular location">
    <subcellularLocation>
        <location evidence="2">Cell membrane</location>
    </subcellularLocation>
    <subcellularLocation>
        <location evidence="1">Membrane</location>
        <topology evidence="1">Multi-pass membrane protein</topology>
    </subcellularLocation>
</comment>
<reference evidence="15" key="3">
    <citation type="submission" date="2023-05" db="EMBL/GenBank/DDBJ databases">
        <authorList>
            <person name="Smith C.H."/>
        </authorList>
    </citation>
    <scope>NUCLEOTIDE SEQUENCE</scope>
    <source>
        <strain evidence="15">CHS0354</strain>
        <tissue evidence="15">Mantle</tissue>
    </source>
</reference>
<evidence type="ECO:0000256" key="1">
    <source>
        <dbReference type="ARBA" id="ARBA00004141"/>
    </source>
</evidence>
<keyword evidence="4" id="KW-1003">Cell membrane</keyword>
<feature type="domain" description="Neurotransmitter-gated ion-channel transmembrane" evidence="14">
    <location>
        <begin position="254"/>
        <end position="347"/>
    </location>
</feature>
<dbReference type="PRINTS" id="PR00252">
    <property type="entry name" value="NRIONCHANNEL"/>
</dbReference>
<dbReference type="InterPro" id="IPR018000">
    <property type="entry name" value="Neurotransmitter_ion_chnl_CS"/>
</dbReference>
<protein>
    <submittedName>
        <fullName evidence="15">Uncharacterized protein</fullName>
    </submittedName>
</protein>
<dbReference type="InterPro" id="IPR036719">
    <property type="entry name" value="Neuro-gated_channel_TM_sf"/>
</dbReference>
<comment type="caution">
    <text evidence="11">Lacks conserved residue(s) required for the propagation of feature annotation.</text>
</comment>
<evidence type="ECO:0000256" key="7">
    <source>
        <dbReference type="ARBA" id="ARBA00022989"/>
    </source>
</evidence>
<dbReference type="PROSITE" id="PS00236">
    <property type="entry name" value="NEUROTR_ION_CHANNEL"/>
    <property type="match status" value="1"/>
</dbReference>
<keyword evidence="10 11" id="KW-0407">Ion channel</keyword>
<evidence type="ECO:0000256" key="5">
    <source>
        <dbReference type="ARBA" id="ARBA00022692"/>
    </source>
</evidence>
<dbReference type="PRINTS" id="PR00253">
    <property type="entry name" value="GABAARECEPTR"/>
</dbReference>
<evidence type="ECO:0000256" key="9">
    <source>
        <dbReference type="ARBA" id="ARBA00023136"/>
    </source>
</evidence>
<dbReference type="Gene3D" id="1.20.58.390">
    <property type="entry name" value="Neurotransmitter-gated ion-channel transmembrane domain"/>
    <property type="match status" value="1"/>
</dbReference>
<dbReference type="Proteomes" id="UP001195483">
    <property type="component" value="Unassembled WGS sequence"/>
</dbReference>
<evidence type="ECO:0000256" key="10">
    <source>
        <dbReference type="ARBA" id="ARBA00023303"/>
    </source>
</evidence>
<feature type="transmembrane region" description="Helical" evidence="11">
    <location>
        <begin position="247"/>
        <end position="271"/>
    </location>
</feature>
<dbReference type="SUPFAM" id="SSF63712">
    <property type="entry name" value="Nicotinic receptor ligand binding domain-like"/>
    <property type="match status" value="1"/>
</dbReference>
<dbReference type="EMBL" id="JAEAOA010001723">
    <property type="protein sequence ID" value="KAK3600525.1"/>
    <property type="molecule type" value="Genomic_DNA"/>
</dbReference>
<accession>A0AAE0W528</accession>
<evidence type="ECO:0000259" key="13">
    <source>
        <dbReference type="Pfam" id="PF02931"/>
    </source>
</evidence>
<keyword evidence="3 11" id="KW-0813">Transport</keyword>